<dbReference type="KEGG" id="tac:Ta0985"/>
<evidence type="ECO:0000256" key="2">
    <source>
        <dbReference type="ARBA" id="ARBA00022692"/>
    </source>
</evidence>
<feature type="transmembrane region" description="Helical" evidence="5">
    <location>
        <begin position="98"/>
        <end position="115"/>
    </location>
</feature>
<gene>
    <name evidence="6" type="ordered locus">Ta0985</name>
</gene>
<feature type="transmembrane region" description="Helical" evidence="5">
    <location>
        <begin position="197"/>
        <end position="219"/>
    </location>
</feature>
<reference evidence="6 7" key="1">
    <citation type="journal article" date="2000" name="Nature">
        <title>The genome sequence of the thermoacidophilic scavenger Thermoplasma acidophilum.</title>
        <authorList>
            <person name="Ruepp A."/>
            <person name="Graml W."/>
            <person name="Santos-Martinez M.L."/>
            <person name="Koretke K.K."/>
            <person name="Volker C."/>
            <person name="Mewes H.W."/>
            <person name="Frishman D."/>
            <person name="Stocker S."/>
            <person name="Lupas A.N."/>
            <person name="Baumeister W."/>
        </authorList>
    </citation>
    <scope>NUCLEOTIDE SEQUENCE [LARGE SCALE GENOMIC DNA]</scope>
    <source>
        <strain evidence="7">ATCC 25905 / DSM 1728 / JCM 9062 / NBRC 15155 / AMRC-C165</strain>
    </source>
</reference>
<dbReference type="eggNOG" id="arCOG02050">
    <property type="taxonomic scope" value="Archaea"/>
</dbReference>
<evidence type="ECO:0000313" key="7">
    <source>
        <dbReference type="Proteomes" id="UP000001024"/>
    </source>
</evidence>
<evidence type="ECO:0000256" key="5">
    <source>
        <dbReference type="RuleBase" id="RU363041"/>
    </source>
</evidence>
<dbReference type="EnsemblBacteria" id="CAC12114">
    <property type="protein sequence ID" value="CAC12114"/>
    <property type="gene ID" value="CAC12114"/>
</dbReference>
<dbReference type="Pfam" id="PF01925">
    <property type="entry name" value="TauE"/>
    <property type="match status" value="1"/>
</dbReference>
<evidence type="ECO:0000256" key="3">
    <source>
        <dbReference type="ARBA" id="ARBA00022989"/>
    </source>
</evidence>
<dbReference type="InterPro" id="IPR002781">
    <property type="entry name" value="TM_pro_TauE-like"/>
</dbReference>
<keyword evidence="5" id="KW-1003">Cell membrane</keyword>
<name>Q9HJI3_THEAC</name>
<protein>
    <recommendedName>
        <fullName evidence="5">Probable membrane transporter protein</fullName>
    </recommendedName>
</protein>
<comment type="similarity">
    <text evidence="5">Belongs to the 4-toluene sulfonate uptake permease (TSUP) (TC 2.A.102) family.</text>
</comment>
<dbReference type="AlphaFoldDB" id="Q9HJI3"/>
<dbReference type="HOGENOM" id="CLU_045498_5_4_2"/>
<dbReference type="PANTHER" id="PTHR43701">
    <property type="entry name" value="MEMBRANE TRANSPORTER PROTEIN MJ0441-RELATED"/>
    <property type="match status" value="1"/>
</dbReference>
<proteinExistence type="inferred from homology"/>
<dbReference type="InParanoid" id="Q9HJI3"/>
<keyword evidence="3 5" id="KW-1133">Transmembrane helix</keyword>
<feature type="transmembrane region" description="Helical" evidence="5">
    <location>
        <begin position="43"/>
        <end position="63"/>
    </location>
</feature>
<dbReference type="PaxDb" id="273075-Ta0985"/>
<feature type="transmembrane region" description="Helical" evidence="5">
    <location>
        <begin position="231"/>
        <end position="249"/>
    </location>
</feature>
<keyword evidence="7" id="KW-1185">Reference proteome</keyword>
<dbReference type="STRING" id="273075.gene:9572203"/>
<evidence type="ECO:0000256" key="1">
    <source>
        <dbReference type="ARBA" id="ARBA00004141"/>
    </source>
</evidence>
<dbReference type="EMBL" id="AL445066">
    <property type="protein sequence ID" value="CAC12114.1"/>
    <property type="molecule type" value="Genomic_DNA"/>
</dbReference>
<accession>Q9HJI3</accession>
<comment type="subcellular location">
    <subcellularLocation>
        <location evidence="5">Cell membrane</location>
        <topology evidence="5">Multi-pass membrane protein</topology>
    </subcellularLocation>
    <subcellularLocation>
        <location evidence="1">Membrane</location>
        <topology evidence="1">Multi-pass membrane protein</topology>
    </subcellularLocation>
</comment>
<dbReference type="RefSeq" id="WP_010901396.1">
    <property type="nucleotide sequence ID" value="NC_002578.1"/>
</dbReference>
<evidence type="ECO:0000313" key="6">
    <source>
        <dbReference type="EMBL" id="CAC12114.1"/>
    </source>
</evidence>
<evidence type="ECO:0000256" key="4">
    <source>
        <dbReference type="ARBA" id="ARBA00023136"/>
    </source>
</evidence>
<feature type="transmembrane region" description="Helical" evidence="5">
    <location>
        <begin position="70"/>
        <end position="92"/>
    </location>
</feature>
<feature type="transmembrane region" description="Helical" evidence="5">
    <location>
        <begin position="135"/>
        <end position="153"/>
    </location>
</feature>
<dbReference type="PANTHER" id="PTHR43701:SF2">
    <property type="entry name" value="MEMBRANE TRANSPORTER PROTEIN YJNA-RELATED"/>
    <property type="match status" value="1"/>
</dbReference>
<organism evidence="6 7">
    <name type="scientific">Thermoplasma acidophilum (strain ATCC 25905 / DSM 1728 / JCM 9062 / NBRC 15155 / AMRC-C165)</name>
    <dbReference type="NCBI Taxonomy" id="273075"/>
    <lineage>
        <taxon>Archaea</taxon>
        <taxon>Methanobacteriati</taxon>
        <taxon>Thermoplasmatota</taxon>
        <taxon>Thermoplasmata</taxon>
        <taxon>Thermoplasmatales</taxon>
        <taxon>Thermoplasmataceae</taxon>
        <taxon>Thermoplasma</taxon>
    </lineage>
</organism>
<sequence>MPLILILLLIGIAVGALTGITGSSGVLIVVPALSIMGLSFQDSVGTSLLVDVITTSTVIYVYLKNKNIDIIPAVIMGIGALVGTQIGIRIAISVSERPLEIAFAILTIILAIQMFRRSRGHKTSINGKKEYRRAAWVFAFLLSIPVGILTGTLGTSGGIMFIGILMLFFSLSAQKMVGTATFAMLFSALSGSAGYLIVGRISILDAVVIGIISLISGYLFSTTANRIKERIVYEAIGSIFVIVVIVEGMKIMGFI</sequence>
<keyword evidence="2 5" id="KW-0812">Transmembrane</keyword>
<keyword evidence="4 5" id="KW-0472">Membrane</keyword>
<dbReference type="InterPro" id="IPR051598">
    <property type="entry name" value="TSUP/Inactive_protease-like"/>
</dbReference>
<dbReference type="Proteomes" id="UP000001024">
    <property type="component" value="Chromosome"/>
</dbReference>
<dbReference type="GO" id="GO:0005886">
    <property type="term" value="C:plasma membrane"/>
    <property type="evidence" value="ECO:0007669"/>
    <property type="project" value="UniProtKB-SubCell"/>
</dbReference>
<dbReference type="OrthoDB" id="57402at2157"/>